<accession>A0ACC3DNL8</accession>
<protein>
    <submittedName>
        <fullName evidence="1">Uncharacterized protein</fullName>
    </submittedName>
</protein>
<reference evidence="1" key="1">
    <citation type="submission" date="2024-09" db="EMBL/GenBank/DDBJ databases">
        <title>Black Yeasts Isolated from many extreme environments.</title>
        <authorList>
            <person name="Coleine C."/>
            <person name="Stajich J.E."/>
            <person name="Selbmann L."/>
        </authorList>
    </citation>
    <scope>NUCLEOTIDE SEQUENCE</scope>
    <source>
        <strain evidence="1">CCFEE 5737</strain>
    </source>
</reference>
<keyword evidence="2" id="KW-1185">Reference proteome</keyword>
<organism evidence="1 2">
    <name type="scientific">Coniosporium uncinatum</name>
    <dbReference type="NCBI Taxonomy" id="93489"/>
    <lineage>
        <taxon>Eukaryota</taxon>
        <taxon>Fungi</taxon>
        <taxon>Dikarya</taxon>
        <taxon>Ascomycota</taxon>
        <taxon>Pezizomycotina</taxon>
        <taxon>Dothideomycetes</taxon>
        <taxon>Dothideomycetes incertae sedis</taxon>
        <taxon>Coniosporium</taxon>
    </lineage>
</organism>
<comment type="caution">
    <text evidence="1">The sequence shown here is derived from an EMBL/GenBank/DDBJ whole genome shotgun (WGS) entry which is preliminary data.</text>
</comment>
<name>A0ACC3DNL8_9PEZI</name>
<evidence type="ECO:0000313" key="1">
    <source>
        <dbReference type="EMBL" id="KAK3078108.1"/>
    </source>
</evidence>
<dbReference type="EMBL" id="JAWDJW010002192">
    <property type="protein sequence ID" value="KAK3078108.1"/>
    <property type="molecule type" value="Genomic_DNA"/>
</dbReference>
<proteinExistence type="predicted"/>
<gene>
    <name evidence="1" type="ORF">LTS18_008425</name>
</gene>
<evidence type="ECO:0000313" key="2">
    <source>
        <dbReference type="Proteomes" id="UP001186974"/>
    </source>
</evidence>
<dbReference type="Proteomes" id="UP001186974">
    <property type="component" value="Unassembled WGS sequence"/>
</dbReference>
<sequence length="359" mass="39570">MSLSIKALNGDTSFLLTFSPLYSPTPCPRFFPGSFTILVDPWLKGSAEIFSPKFSHTVHVTKPCIGSLREIPDPDMIIVSQDKPDHCHRETLCELSSKSSAVILGTPAAAKKIRGWNHFNPANIKTLKKYNAEQDETIFRVVLPPMSSSASPGEVTVTLMSAKRDITGLHNAIGITYRPPCSVLSPTFNRLVDLPPTPPESPTSHCRPSFSSSATTVVPLPPSDREKTVSVLYSPHGVPYEHVDLWAVHHLVPKSALPLAALIHSFDVVQNPWYLGGNISTGCPGGLQVARNLLPKVWISAHDEDKDVRGLGVQRVTTKKYYVTDVQNLLEKSWGGEKHRRTNVVSLEPDEEYNVKMRP</sequence>